<organism evidence="1 2">
    <name type="scientific">Streptococcus equi subsp. zooepidemicus</name>
    <dbReference type="NCBI Taxonomy" id="40041"/>
    <lineage>
        <taxon>Bacteria</taxon>
        <taxon>Bacillati</taxon>
        <taxon>Bacillota</taxon>
        <taxon>Bacilli</taxon>
        <taxon>Lactobacillales</taxon>
        <taxon>Streptococcaceae</taxon>
        <taxon>Streptococcus</taxon>
    </lineage>
</organism>
<dbReference type="Proteomes" id="UP000269903">
    <property type="component" value="Chromosome"/>
</dbReference>
<dbReference type="Pfam" id="PF07374">
    <property type="entry name" value="DUF1492"/>
    <property type="match status" value="1"/>
</dbReference>
<reference evidence="1 2" key="1">
    <citation type="submission" date="2018-12" db="EMBL/GenBank/DDBJ databases">
        <authorList>
            <consortium name="Pathogen Informatics"/>
        </authorList>
    </citation>
    <scope>NUCLEOTIDE SEQUENCE [LARGE SCALE GENOMIC DNA]</scope>
    <source>
        <strain evidence="1 2">NCTC6180</strain>
    </source>
</reference>
<dbReference type="SUPFAM" id="SSF88659">
    <property type="entry name" value="Sigma3 and sigma4 domains of RNA polymerase sigma factors"/>
    <property type="match status" value="1"/>
</dbReference>
<dbReference type="InterPro" id="IPR013324">
    <property type="entry name" value="RNA_pol_sigma_r3/r4-like"/>
</dbReference>
<evidence type="ECO:0000313" key="1">
    <source>
        <dbReference type="EMBL" id="VEF09471.1"/>
    </source>
</evidence>
<dbReference type="AlphaFoldDB" id="A0A7Z8ZWV2"/>
<name>A0A7Z8ZWV2_STRSZ</name>
<protein>
    <submittedName>
        <fullName evidence="1">Phage associated protein</fullName>
    </submittedName>
</protein>
<dbReference type="InterPro" id="IPR010861">
    <property type="entry name" value="DUF1492"/>
</dbReference>
<dbReference type="RefSeq" id="WP_232013905.1">
    <property type="nucleotide sequence ID" value="NZ_LR134317.1"/>
</dbReference>
<sequence>MTLFEEQRDKDIKLINTFHNSEVLKDIEKGTARQLLDLGKECDKKLAMIATLQNEKQIAVIKARYVDDLSWDEIPDKLGYSRNTVFK</sequence>
<dbReference type="EMBL" id="LR134317">
    <property type="protein sequence ID" value="VEF09471.1"/>
    <property type="molecule type" value="Genomic_DNA"/>
</dbReference>
<evidence type="ECO:0000313" key="2">
    <source>
        <dbReference type="Proteomes" id="UP000269903"/>
    </source>
</evidence>
<accession>A0A7Z8ZWV2</accession>
<gene>
    <name evidence="1" type="ORF">NCTC6180_01967</name>
</gene>
<proteinExistence type="predicted"/>